<dbReference type="EMBL" id="CP035108">
    <property type="protein sequence ID" value="QAR34219.1"/>
    <property type="molecule type" value="Genomic_DNA"/>
</dbReference>
<dbReference type="GO" id="GO:0005737">
    <property type="term" value="C:cytoplasm"/>
    <property type="evidence" value="ECO:0007669"/>
    <property type="project" value="TreeGrafter"/>
</dbReference>
<dbReference type="AlphaFoldDB" id="A0A3R5Z0T9"/>
<dbReference type="KEGG" id="gtl:EP073_12630"/>
<dbReference type="PANTHER" id="PTHR13420:SF7">
    <property type="entry name" value="UPF0235 PROTEIN C15ORF40"/>
    <property type="match status" value="1"/>
</dbReference>
<evidence type="ECO:0000256" key="1">
    <source>
        <dbReference type="ARBA" id="ARBA00010364"/>
    </source>
</evidence>
<dbReference type="SMART" id="SM01152">
    <property type="entry name" value="DUF167"/>
    <property type="match status" value="1"/>
</dbReference>
<dbReference type="Gene3D" id="3.30.1200.10">
    <property type="entry name" value="YggU-like"/>
    <property type="match status" value="1"/>
</dbReference>
<evidence type="ECO:0000313" key="4">
    <source>
        <dbReference type="Proteomes" id="UP000287502"/>
    </source>
</evidence>
<gene>
    <name evidence="3" type="ORF">EP073_12630</name>
</gene>
<sequence length="88" mass="9541">MKFHVYIQPGAKKSGYAGEFDGKAKIKVAAPPVEGAANDAVVRFFAKTLKLPKSAVRICAGGLSRHKTLEIDAELSESEILEAIRRRS</sequence>
<keyword evidence="4" id="KW-1185">Reference proteome</keyword>
<accession>A0A3R5Z0T9</accession>
<evidence type="ECO:0000313" key="3">
    <source>
        <dbReference type="EMBL" id="QAR34219.1"/>
    </source>
</evidence>
<dbReference type="InterPro" id="IPR036591">
    <property type="entry name" value="YggU-like_sf"/>
</dbReference>
<dbReference type="Proteomes" id="UP000287502">
    <property type="component" value="Chromosome"/>
</dbReference>
<name>A0A3R5Z0T9_9BACT</name>
<proteinExistence type="inferred from homology"/>
<dbReference type="NCBIfam" id="TIGR00251">
    <property type="entry name" value="DUF167 family protein"/>
    <property type="match status" value="1"/>
</dbReference>
<dbReference type="SUPFAM" id="SSF69786">
    <property type="entry name" value="YggU-like"/>
    <property type="match status" value="1"/>
</dbReference>
<comment type="similarity">
    <text evidence="1 2">Belongs to the UPF0235 family.</text>
</comment>
<dbReference type="OrthoDB" id="9800587at2"/>
<dbReference type="Pfam" id="PF02594">
    <property type="entry name" value="DUF167"/>
    <property type="match status" value="1"/>
</dbReference>
<dbReference type="RefSeq" id="WP_128467524.1">
    <property type="nucleotide sequence ID" value="NZ_CP035108.1"/>
</dbReference>
<dbReference type="HAMAP" id="MF_00634">
    <property type="entry name" value="UPF0235"/>
    <property type="match status" value="1"/>
</dbReference>
<dbReference type="InterPro" id="IPR003746">
    <property type="entry name" value="DUF167"/>
</dbReference>
<reference evidence="3 4" key="1">
    <citation type="submission" date="2019-01" db="EMBL/GenBank/DDBJ databases">
        <title>Geovibrio thiophilus DSM 11263, complete genome.</title>
        <authorList>
            <person name="Spring S."/>
            <person name="Bunk B."/>
            <person name="Sproer C."/>
        </authorList>
    </citation>
    <scope>NUCLEOTIDE SEQUENCE [LARGE SCALE GENOMIC DNA]</scope>
    <source>
        <strain evidence="3 4">DSM 11263</strain>
    </source>
</reference>
<organism evidence="3 4">
    <name type="scientific">Geovibrio thiophilus</name>
    <dbReference type="NCBI Taxonomy" id="139438"/>
    <lineage>
        <taxon>Bacteria</taxon>
        <taxon>Pseudomonadati</taxon>
        <taxon>Deferribacterota</taxon>
        <taxon>Deferribacteres</taxon>
        <taxon>Deferribacterales</taxon>
        <taxon>Geovibrionaceae</taxon>
        <taxon>Geovibrio</taxon>
    </lineage>
</organism>
<evidence type="ECO:0000256" key="2">
    <source>
        <dbReference type="HAMAP-Rule" id="MF_00634"/>
    </source>
</evidence>
<dbReference type="PANTHER" id="PTHR13420">
    <property type="entry name" value="UPF0235 PROTEIN C15ORF40"/>
    <property type="match status" value="1"/>
</dbReference>
<protein>
    <recommendedName>
        <fullName evidence="2">UPF0235 protein EP073_12630</fullName>
    </recommendedName>
</protein>